<evidence type="ECO:0000313" key="1">
    <source>
        <dbReference type="EMBL" id="KIL49107.1"/>
    </source>
</evidence>
<comment type="caution">
    <text evidence="1">The sequence shown here is derived from an EMBL/GenBank/DDBJ whole genome shotgun (WGS) entry which is preliminary data.</text>
</comment>
<evidence type="ECO:0000313" key="2">
    <source>
        <dbReference type="Proteomes" id="UP000031972"/>
    </source>
</evidence>
<gene>
    <name evidence="1" type="ORF">KR50_11420</name>
</gene>
<protein>
    <submittedName>
        <fullName evidence="1">Uncharacterized protein</fullName>
    </submittedName>
</protein>
<dbReference type="Proteomes" id="UP000031972">
    <property type="component" value="Unassembled WGS sequence"/>
</dbReference>
<reference evidence="1 2" key="1">
    <citation type="submission" date="2015-01" db="EMBL/GenBank/DDBJ databases">
        <title>Jeotgalibacillus campisalis genome sequencing.</title>
        <authorList>
            <person name="Goh K.M."/>
            <person name="Chan K.-G."/>
            <person name="Yaakop A.S."/>
            <person name="Ee R."/>
            <person name="Gan H.M."/>
            <person name="Chan C.S."/>
        </authorList>
    </citation>
    <scope>NUCLEOTIDE SEQUENCE [LARGE SCALE GENOMIC DNA]</scope>
    <source>
        <strain evidence="1 2">SF-57</strain>
    </source>
</reference>
<dbReference type="EMBL" id="JXRR01000010">
    <property type="protein sequence ID" value="KIL49107.1"/>
    <property type="molecule type" value="Genomic_DNA"/>
</dbReference>
<accession>A0A0C2VJQ5</accession>
<proteinExistence type="predicted"/>
<organism evidence="1 2">
    <name type="scientific">Jeotgalibacillus campisalis</name>
    <dbReference type="NCBI Taxonomy" id="220754"/>
    <lineage>
        <taxon>Bacteria</taxon>
        <taxon>Bacillati</taxon>
        <taxon>Bacillota</taxon>
        <taxon>Bacilli</taxon>
        <taxon>Bacillales</taxon>
        <taxon>Caryophanaceae</taxon>
        <taxon>Jeotgalibacillus</taxon>
    </lineage>
</organism>
<dbReference type="OrthoDB" id="3078811at2"/>
<dbReference type="AlphaFoldDB" id="A0A0C2VJQ5"/>
<dbReference type="RefSeq" id="WP_041055917.1">
    <property type="nucleotide sequence ID" value="NZ_JXRR01000010.1"/>
</dbReference>
<keyword evidence="2" id="KW-1185">Reference proteome</keyword>
<name>A0A0C2VJQ5_9BACL</name>
<sequence>MQNPYNWYMSTPFPYPSTQWSPPANPYGQFDPVSQQYQSFIPLYAQAFPFYTPGDPKFQACRSRCSLLGLTPGTPSWTNCVYSCMRF</sequence>